<evidence type="ECO:0000256" key="5">
    <source>
        <dbReference type="ARBA" id="ARBA00022898"/>
    </source>
</evidence>
<proteinExistence type="inferred from homology"/>
<organism evidence="8 9">
    <name type="scientific">Aminobacterium colombiense (strain DSM 12261 / ALA-1)</name>
    <dbReference type="NCBI Taxonomy" id="572547"/>
    <lineage>
        <taxon>Bacteria</taxon>
        <taxon>Thermotogati</taxon>
        <taxon>Synergistota</taxon>
        <taxon>Synergistia</taxon>
        <taxon>Synergistales</taxon>
        <taxon>Aminobacteriaceae</taxon>
        <taxon>Aminobacterium</taxon>
    </lineage>
</organism>
<dbReference type="SUPFAM" id="SSF53383">
    <property type="entry name" value="PLP-dependent transferases"/>
    <property type="match status" value="1"/>
</dbReference>
<accession>D5EFH4</accession>
<keyword evidence="5" id="KW-0663">Pyridoxal phosphate</keyword>
<dbReference type="PANTHER" id="PTHR46383:SF1">
    <property type="entry name" value="ASPARTATE AMINOTRANSFERASE"/>
    <property type="match status" value="1"/>
</dbReference>
<dbReference type="Gene3D" id="3.90.1150.10">
    <property type="entry name" value="Aspartate Aminotransferase, domain 1"/>
    <property type="match status" value="1"/>
</dbReference>
<comment type="cofactor">
    <cofactor evidence="1 6">
        <name>pyridoxal 5'-phosphate</name>
        <dbReference type="ChEBI" id="CHEBI:597326"/>
    </cofactor>
</comment>
<dbReference type="KEGG" id="aco:Amico_1183"/>
<evidence type="ECO:0000259" key="7">
    <source>
        <dbReference type="Pfam" id="PF00155"/>
    </source>
</evidence>
<dbReference type="InterPro" id="IPR004838">
    <property type="entry name" value="NHTrfase_class1_PyrdxlP-BS"/>
</dbReference>
<evidence type="ECO:0000313" key="8">
    <source>
        <dbReference type="EMBL" id="ADE57306.1"/>
    </source>
</evidence>
<dbReference type="Gene3D" id="3.40.640.10">
    <property type="entry name" value="Type I PLP-dependent aspartate aminotransferase-like (Major domain)"/>
    <property type="match status" value="1"/>
</dbReference>
<dbReference type="eggNOG" id="COG0436">
    <property type="taxonomic scope" value="Bacteria"/>
</dbReference>
<sequence length="396" mass="43661">MHISQRAKRMEPSATLVVTAKAKALKREGKPIISFGAGEPDFPSPSSALRYAEEAMEREQTHYTPAAGIPELKEAVCSYYKNHFGLTYESNQVLVGAGAKPLLYEALGCIVDPGDEVLVFTPAWVSYVEQIRLFEGKEVLIDTSSTGYVPNLDVVRQAITPRTRCMMLNTPNNPTGAVYDEKTLKGLAELAVEKNIVIIYDEIYERLVYGHARHHQILNLCPEAKDLTIIVNGVSKAFAMTGWRIGYALGPTEIIATMGSFQGHLTSNACSVAQWAAVGALREANNDVIAMHSQFSKRKDLAVSLLKDMPLITFQEPQGAFYVWINIEKTFGKKHGNTLITDDSSFCSALLDSKYVAGVPGTAFMVPGYMRISYSNSTEEITEGMGRLKEFLEEIK</sequence>
<dbReference type="InterPro" id="IPR050596">
    <property type="entry name" value="AspAT/PAT-like"/>
</dbReference>
<evidence type="ECO:0000313" key="9">
    <source>
        <dbReference type="Proteomes" id="UP000002366"/>
    </source>
</evidence>
<dbReference type="GO" id="GO:0030170">
    <property type="term" value="F:pyridoxal phosphate binding"/>
    <property type="evidence" value="ECO:0007669"/>
    <property type="project" value="InterPro"/>
</dbReference>
<evidence type="ECO:0000256" key="6">
    <source>
        <dbReference type="RuleBase" id="RU000481"/>
    </source>
</evidence>
<evidence type="ECO:0000256" key="1">
    <source>
        <dbReference type="ARBA" id="ARBA00001933"/>
    </source>
</evidence>
<protein>
    <recommendedName>
        <fullName evidence="6">Aminotransferase</fullName>
        <ecNumber evidence="6">2.6.1.-</ecNumber>
    </recommendedName>
</protein>
<dbReference type="EC" id="2.6.1.-" evidence="6"/>
<dbReference type="EMBL" id="CP001997">
    <property type="protein sequence ID" value="ADE57306.1"/>
    <property type="molecule type" value="Genomic_DNA"/>
</dbReference>
<dbReference type="RefSeq" id="WP_013048569.1">
    <property type="nucleotide sequence ID" value="NC_014011.1"/>
</dbReference>
<dbReference type="Pfam" id="PF00155">
    <property type="entry name" value="Aminotran_1_2"/>
    <property type="match status" value="1"/>
</dbReference>
<dbReference type="InterPro" id="IPR015424">
    <property type="entry name" value="PyrdxlP-dep_Trfase"/>
</dbReference>
<dbReference type="Proteomes" id="UP000002366">
    <property type="component" value="Chromosome"/>
</dbReference>
<evidence type="ECO:0000256" key="4">
    <source>
        <dbReference type="ARBA" id="ARBA00022679"/>
    </source>
</evidence>
<dbReference type="HOGENOM" id="CLU_017584_4_3_0"/>
<dbReference type="GO" id="GO:0008483">
    <property type="term" value="F:transaminase activity"/>
    <property type="evidence" value="ECO:0007669"/>
    <property type="project" value="UniProtKB-KW"/>
</dbReference>
<evidence type="ECO:0000256" key="2">
    <source>
        <dbReference type="ARBA" id="ARBA00007441"/>
    </source>
</evidence>
<dbReference type="OrthoDB" id="9803354at2"/>
<keyword evidence="9" id="KW-1185">Reference proteome</keyword>
<dbReference type="PANTHER" id="PTHR46383">
    <property type="entry name" value="ASPARTATE AMINOTRANSFERASE"/>
    <property type="match status" value="1"/>
</dbReference>
<dbReference type="CDD" id="cd00609">
    <property type="entry name" value="AAT_like"/>
    <property type="match status" value="1"/>
</dbReference>
<gene>
    <name evidence="8" type="ordered locus">Amico_1183</name>
</gene>
<comment type="similarity">
    <text evidence="2 6">Belongs to the class-I pyridoxal-phosphate-dependent aminotransferase family.</text>
</comment>
<dbReference type="FunFam" id="3.40.640.10:FF:000033">
    <property type="entry name" value="Aspartate aminotransferase"/>
    <property type="match status" value="1"/>
</dbReference>
<feature type="domain" description="Aminotransferase class I/classII large" evidence="7">
    <location>
        <begin position="31"/>
        <end position="387"/>
    </location>
</feature>
<dbReference type="InterPro" id="IPR015422">
    <property type="entry name" value="PyrdxlP-dep_Trfase_small"/>
</dbReference>
<reference evidence="8 9" key="1">
    <citation type="journal article" date="2010" name="Stand. Genomic Sci.">
        <title>Complete genome sequence of Aminobacterium colombiense type strain (ALA-1).</title>
        <authorList>
            <person name="Chertkov O."/>
            <person name="Sikorski J."/>
            <person name="Brambilla E."/>
            <person name="Lapidus A."/>
            <person name="Copeland A."/>
            <person name="Glavina Del Rio T."/>
            <person name="Nolan M."/>
            <person name="Lucas S."/>
            <person name="Tice H."/>
            <person name="Cheng J.F."/>
            <person name="Han C."/>
            <person name="Detter J.C."/>
            <person name="Bruce D."/>
            <person name="Tapia R."/>
            <person name="Goodwin L."/>
            <person name="Pitluck S."/>
            <person name="Liolios K."/>
            <person name="Ivanova N."/>
            <person name="Mavromatis K."/>
            <person name="Ovchinnikova G."/>
            <person name="Pati A."/>
            <person name="Chen A."/>
            <person name="Palaniappan K."/>
            <person name="Land M."/>
            <person name="Hauser L."/>
            <person name="Chang Y.J."/>
            <person name="Jeffries C.D."/>
            <person name="Spring S."/>
            <person name="Rohde M."/>
            <person name="Goker M."/>
            <person name="Bristow J."/>
            <person name="Eisen J.A."/>
            <person name="Markowitz V."/>
            <person name="Hugenholtz P."/>
            <person name="Kyrpides N.C."/>
            <person name="Klenk H.P."/>
        </authorList>
    </citation>
    <scope>NUCLEOTIDE SEQUENCE [LARGE SCALE GENOMIC DNA]</scope>
    <source>
        <strain evidence="9">DSM 12261 / ALA-1</strain>
    </source>
</reference>
<dbReference type="AlphaFoldDB" id="D5EFH4"/>
<dbReference type="PROSITE" id="PS00105">
    <property type="entry name" value="AA_TRANSFER_CLASS_1"/>
    <property type="match status" value="1"/>
</dbReference>
<dbReference type="InterPro" id="IPR004839">
    <property type="entry name" value="Aminotransferase_I/II_large"/>
</dbReference>
<dbReference type="STRING" id="572547.Amico_1183"/>
<keyword evidence="4 6" id="KW-0808">Transferase</keyword>
<evidence type="ECO:0000256" key="3">
    <source>
        <dbReference type="ARBA" id="ARBA00022576"/>
    </source>
</evidence>
<name>D5EFH4_AMICL</name>
<dbReference type="InterPro" id="IPR015421">
    <property type="entry name" value="PyrdxlP-dep_Trfase_major"/>
</dbReference>
<keyword evidence="3 6" id="KW-0032">Aminotransferase</keyword>
<dbReference type="GO" id="GO:0006520">
    <property type="term" value="P:amino acid metabolic process"/>
    <property type="evidence" value="ECO:0007669"/>
    <property type="project" value="InterPro"/>
</dbReference>